<dbReference type="GO" id="GO:0004343">
    <property type="term" value="F:glucosamine 6-phosphate N-acetyltransferase activity"/>
    <property type="evidence" value="ECO:0007669"/>
    <property type="project" value="UniProtKB-UniRule"/>
</dbReference>
<evidence type="ECO:0000256" key="3">
    <source>
        <dbReference type="ARBA" id="ARBA00011738"/>
    </source>
</evidence>
<comment type="pathway">
    <text evidence="8">Nucleotide-sugar biosynthesis; UDP-N-acetyl-alpha-D-glucosamine biosynthesis; N-acetyl-alpha-D-glucosamine 1-phosphate from alpha-D-glucosamine 6-phosphate (route I): step 1/2.</text>
</comment>
<protein>
    <recommendedName>
        <fullName evidence="8">Glucosamine 6-phosphate N-acetyltransferase</fullName>
        <ecNumber evidence="8">2.3.1.4</ecNumber>
    </recommendedName>
</protein>
<keyword evidence="6" id="KW-0472">Membrane</keyword>
<evidence type="ECO:0000313" key="11">
    <source>
        <dbReference type="Proteomes" id="UP000240883"/>
    </source>
</evidence>
<evidence type="ECO:0000256" key="6">
    <source>
        <dbReference type="ARBA" id="ARBA00023136"/>
    </source>
</evidence>
<dbReference type="EC" id="2.3.1.4" evidence="8"/>
<evidence type="ECO:0000256" key="1">
    <source>
        <dbReference type="ARBA" id="ARBA00004184"/>
    </source>
</evidence>
<dbReference type="AlphaFoldDB" id="A0A2T2NUL8"/>
<dbReference type="InterPro" id="IPR000182">
    <property type="entry name" value="GNAT_dom"/>
</dbReference>
<keyword evidence="7 8" id="KW-0012">Acyltransferase</keyword>
<name>A0A2T2NUL8_CORCC</name>
<proteinExistence type="inferred from homology"/>
<reference evidence="10 11" key="1">
    <citation type="journal article" date="2018" name="Front. Microbiol.">
        <title>Genome-Wide Analysis of Corynespora cassiicola Leaf Fall Disease Putative Effectors.</title>
        <authorList>
            <person name="Lopez D."/>
            <person name="Ribeiro S."/>
            <person name="Label P."/>
            <person name="Fumanal B."/>
            <person name="Venisse J.S."/>
            <person name="Kohler A."/>
            <person name="de Oliveira R.R."/>
            <person name="Labutti K."/>
            <person name="Lipzen A."/>
            <person name="Lail K."/>
            <person name="Bauer D."/>
            <person name="Ohm R.A."/>
            <person name="Barry K.W."/>
            <person name="Spatafora J."/>
            <person name="Grigoriev I.V."/>
            <person name="Martin F.M."/>
            <person name="Pujade-Renaud V."/>
        </authorList>
    </citation>
    <scope>NUCLEOTIDE SEQUENCE [LARGE SCALE GENOMIC DNA]</scope>
    <source>
        <strain evidence="10 11">Philippines</strain>
    </source>
</reference>
<comment type="catalytic activity">
    <reaction evidence="8">
        <text>D-glucosamine 6-phosphate + acetyl-CoA = N-acetyl-D-glucosamine 6-phosphate + CoA + H(+)</text>
        <dbReference type="Rhea" id="RHEA:10292"/>
        <dbReference type="ChEBI" id="CHEBI:15378"/>
        <dbReference type="ChEBI" id="CHEBI:57287"/>
        <dbReference type="ChEBI" id="CHEBI:57288"/>
        <dbReference type="ChEBI" id="CHEBI:57513"/>
        <dbReference type="ChEBI" id="CHEBI:58725"/>
        <dbReference type="EC" id="2.3.1.4"/>
    </reaction>
</comment>
<dbReference type="Pfam" id="PF00583">
    <property type="entry name" value="Acetyltransf_1"/>
    <property type="match status" value="1"/>
</dbReference>
<evidence type="ECO:0000256" key="4">
    <source>
        <dbReference type="ARBA" id="ARBA00022679"/>
    </source>
</evidence>
<dbReference type="Gene3D" id="3.40.630.30">
    <property type="match status" value="1"/>
</dbReference>
<comment type="subcellular location">
    <subcellularLocation>
        <location evidence="1">Endomembrane system</location>
        <topology evidence="1">Peripheral membrane protein</topology>
    </subcellularLocation>
    <subcellularLocation>
        <location evidence="2">Endoplasmic reticulum membrane</location>
    </subcellularLocation>
</comment>
<feature type="domain" description="N-acetyltransferase" evidence="9">
    <location>
        <begin position="32"/>
        <end position="183"/>
    </location>
</feature>
<evidence type="ECO:0000259" key="9">
    <source>
        <dbReference type="PROSITE" id="PS51186"/>
    </source>
</evidence>
<dbReference type="UniPathway" id="UPA00113">
    <property type="reaction ID" value="UER00529"/>
</dbReference>
<dbReference type="InterPro" id="IPR016181">
    <property type="entry name" value="Acyl_CoA_acyltransferase"/>
</dbReference>
<dbReference type="Proteomes" id="UP000240883">
    <property type="component" value="Unassembled WGS sequence"/>
</dbReference>
<evidence type="ECO:0000256" key="8">
    <source>
        <dbReference type="RuleBase" id="RU365086"/>
    </source>
</evidence>
<gene>
    <name evidence="10" type="ORF">BS50DRAFT_572299</name>
</gene>
<dbReference type="GO" id="GO:0005789">
    <property type="term" value="C:endoplasmic reticulum membrane"/>
    <property type="evidence" value="ECO:0007669"/>
    <property type="project" value="UniProtKB-SubCell"/>
</dbReference>
<dbReference type="EMBL" id="KZ678133">
    <property type="protein sequence ID" value="PSN69132.1"/>
    <property type="molecule type" value="Genomic_DNA"/>
</dbReference>
<evidence type="ECO:0000313" key="10">
    <source>
        <dbReference type="EMBL" id="PSN69132.1"/>
    </source>
</evidence>
<evidence type="ECO:0000256" key="7">
    <source>
        <dbReference type="ARBA" id="ARBA00023315"/>
    </source>
</evidence>
<dbReference type="OrthoDB" id="10039976at2759"/>
<dbReference type="GO" id="GO:0006048">
    <property type="term" value="P:UDP-N-acetylglucosamine biosynthetic process"/>
    <property type="evidence" value="ECO:0007669"/>
    <property type="project" value="UniProtKB-UniRule"/>
</dbReference>
<keyword evidence="4 8" id="KW-0808">Transferase</keyword>
<dbReference type="CDD" id="cd04301">
    <property type="entry name" value="NAT_SF"/>
    <property type="match status" value="1"/>
</dbReference>
<dbReference type="PANTHER" id="PTHR13355">
    <property type="entry name" value="GLUCOSAMINE 6-PHOSPHATE N-ACETYLTRANSFERASE"/>
    <property type="match status" value="1"/>
</dbReference>
<comment type="subunit">
    <text evidence="3">Homodimer.</text>
</comment>
<accession>A0A2T2NUL8</accession>
<sequence>MSLQAPVTDATSPLFSPELVSPEVLAALPEGYKCRPLQRADYHNGFLDVLRVLTTVGDVTEAQWNERYEWMSKRNDEYFLLCITDASDRIVGTGALIVERKFIHQLGLVGHIEDIAVAKDQQGKKLGLRIIQALDFVAEKVGCYKTILDCSEANEGFYVKCGFKRAGLEMAHYYGQSKPKGGA</sequence>
<dbReference type="PANTHER" id="PTHR13355:SF11">
    <property type="entry name" value="GLUCOSAMINE 6-PHOSPHATE N-ACETYLTRANSFERASE"/>
    <property type="match status" value="1"/>
</dbReference>
<keyword evidence="5" id="KW-0256">Endoplasmic reticulum</keyword>
<evidence type="ECO:0000256" key="2">
    <source>
        <dbReference type="ARBA" id="ARBA00004586"/>
    </source>
</evidence>
<dbReference type="InterPro" id="IPR039143">
    <property type="entry name" value="GNPNAT1-like"/>
</dbReference>
<comment type="similarity">
    <text evidence="8">Belongs to the acetyltransferase family. GNA1 subfamily.</text>
</comment>
<keyword evidence="11" id="KW-1185">Reference proteome</keyword>
<dbReference type="SUPFAM" id="SSF55729">
    <property type="entry name" value="Acyl-CoA N-acyltransferases (Nat)"/>
    <property type="match status" value="1"/>
</dbReference>
<evidence type="ECO:0000256" key="5">
    <source>
        <dbReference type="ARBA" id="ARBA00022824"/>
    </source>
</evidence>
<dbReference type="STRING" id="1448308.A0A2T2NUL8"/>
<dbReference type="FunFam" id="3.40.630.30:FF:000048">
    <property type="entry name" value="Glucosamine 6-phosphate N-acetyltransferase"/>
    <property type="match status" value="1"/>
</dbReference>
<dbReference type="PROSITE" id="PS51186">
    <property type="entry name" value="GNAT"/>
    <property type="match status" value="1"/>
</dbReference>
<organism evidence="10 11">
    <name type="scientific">Corynespora cassiicola Philippines</name>
    <dbReference type="NCBI Taxonomy" id="1448308"/>
    <lineage>
        <taxon>Eukaryota</taxon>
        <taxon>Fungi</taxon>
        <taxon>Dikarya</taxon>
        <taxon>Ascomycota</taxon>
        <taxon>Pezizomycotina</taxon>
        <taxon>Dothideomycetes</taxon>
        <taxon>Pleosporomycetidae</taxon>
        <taxon>Pleosporales</taxon>
        <taxon>Corynesporascaceae</taxon>
        <taxon>Corynespora</taxon>
    </lineage>
</organism>